<dbReference type="InterPro" id="IPR050767">
    <property type="entry name" value="Sel1_AlgK"/>
</dbReference>
<reference evidence="4" key="1">
    <citation type="submission" date="2015-06" db="EMBL/GenBank/DDBJ databases">
        <title>Expansion of signal transduction pathways in fungi by whole-genome duplication.</title>
        <authorList>
            <consortium name="DOE Joint Genome Institute"/>
            <person name="Corrochano L.M."/>
            <person name="Kuo A."/>
            <person name="Marcet-Houben M."/>
            <person name="Polaino S."/>
            <person name="Salamov A."/>
            <person name="Villalobos J.M."/>
            <person name="Alvarez M.I."/>
            <person name="Avalos J."/>
            <person name="Benito E.P."/>
            <person name="Benoit I."/>
            <person name="Burger G."/>
            <person name="Camino L.P."/>
            <person name="Canovas D."/>
            <person name="Cerda-Olmedo E."/>
            <person name="Cheng J.-F."/>
            <person name="Dominguez A."/>
            <person name="Elias M."/>
            <person name="Eslava A.P."/>
            <person name="Glaser F."/>
            <person name="Grimwood J."/>
            <person name="Gutierrez G."/>
            <person name="Heitman J."/>
            <person name="Henrissat B."/>
            <person name="Iturriaga E.A."/>
            <person name="Lang B.F."/>
            <person name="Lavin J.L."/>
            <person name="Lee S."/>
            <person name="Li W."/>
            <person name="Lindquist E."/>
            <person name="Lopez-Garcia S."/>
            <person name="Luque E.M."/>
            <person name="Marcos A.T."/>
            <person name="Martin J."/>
            <person name="McCluskey K."/>
            <person name="Medina H.R."/>
            <person name="Miralles-Duran A."/>
            <person name="Miyazaki A."/>
            <person name="Munoz-Torres E."/>
            <person name="Oguiza J.A."/>
            <person name="Ohm R."/>
            <person name="Olmedo M."/>
            <person name="Orejas M."/>
            <person name="Ortiz-Castellanos L."/>
            <person name="Pisabarro A.G."/>
            <person name="Rodriguez-Romero J."/>
            <person name="Ruiz-Herrera J."/>
            <person name="Ruiz-Vazquez R."/>
            <person name="Sanz C."/>
            <person name="Schackwitz W."/>
            <person name="Schmutz J."/>
            <person name="Shahriari M."/>
            <person name="Shelest E."/>
            <person name="Silva-Franco F."/>
            <person name="Soanes D."/>
            <person name="Syed K."/>
            <person name="Tagua V.G."/>
            <person name="Talbot N.J."/>
            <person name="Thon M."/>
            <person name="De vries R.P."/>
            <person name="Wiebenga A."/>
            <person name="Yadav J.S."/>
            <person name="Braun E.L."/>
            <person name="Baker S."/>
            <person name="Garre V."/>
            <person name="Horwitz B."/>
            <person name="Torres-Martinez S."/>
            <person name="Idnurm A."/>
            <person name="Herrera-Estrella A."/>
            <person name="Gabaldon T."/>
            <person name="Grigoriev I.V."/>
        </authorList>
    </citation>
    <scope>NUCLEOTIDE SEQUENCE [LARGE SCALE GENOMIC DNA]</scope>
    <source>
        <strain evidence="4">NRRL 1555(-)</strain>
    </source>
</reference>
<dbReference type="OrthoDB" id="272077at2759"/>
<keyword evidence="4" id="KW-1185">Reference proteome</keyword>
<organism evidence="3 4">
    <name type="scientific">Phycomyces blakesleeanus (strain ATCC 8743b / DSM 1359 / FGSC 10004 / NBRC 33097 / NRRL 1555)</name>
    <dbReference type="NCBI Taxonomy" id="763407"/>
    <lineage>
        <taxon>Eukaryota</taxon>
        <taxon>Fungi</taxon>
        <taxon>Fungi incertae sedis</taxon>
        <taxon>Mucoromycota</taxon>
        <taxon>Mucoromycotina</taxon>
        <taxon>Mucoromycetes</taxon>
        <taxon>Mucorales</taxon>
        <taxon>Phycomycetaceae</taxon>
        <taxon>Phycomyces</taxon>
    </lineage>
</organism>
<evidence type="ECO:0000313" key="4">
    <source>
        <dbReference type="Proteomes" id="UP000077315"/>
    </source>
</evidence>
<dbReference type="STRING" id="763407.A0A167LES9"/>
<accession>A0A167LES9</accession>
<dbReference type="SUPFAM" id="SSF81901">
    <property type="entry name" value="HCP-like"/>
    <property type="match status" value="7"/>
</dbReference>
<gene>
    <name evidence="3" type="ORF">PHYBLDRAFT_60196</name>
</gene>
<dbReference type="Gene3D" id="1.25.40.10">
    <property type="entry name" value="Tetratricopeptide repeat domain"/>
    <property type="match status" value="8"/>
</dbReference>
<dbReference type="PANTHER" id="PTHR11102:SF160">
    <property type="entry name" value="ERAD-ASSOCIATED E3 UBIQUITIN-PROTEIN LIGASE COMPONENT HRD3"/>
    <property type="match status" value="1"/>
</dbReference>
<dbReference type="PANTHER" id="PTHR11102">
    <property type="entry name" value="SEL-1-LIKE PROTEIN"/>
    <property type="match status" value="1"/>
</dbReference>
<dbReference type="Pfam" id="PF08238">
    <property type="entry name" value="Sel1"/>
    <property type="match status" value="25"/>
</dbReference>
<evidence type="ECO:0000313" key="3">
    <source>
        <dbReference type="EMBL" id="OAD70295.1"/>
    </source>
</evidence>
<dbReference type="InterPro" id="IPR006597">
    <property type="entry name" value="Sel1-like"/>
</dbReference>
<feature type="region of interest" description="Disordered" evidence="2">
    <location>
        <begin position="95"/>
        <end position="115"/>
    </location>
</feature>
<protein>
    <submittedName>
        <fullName evidence="3">Uncharacterized protein</fullName>
    </submittedName>
</protein>
<dbReference type="SMART" id="SM00671">
    <property type="entry name" value="SEL1"/>
    <property type="match status" value="25"/>
</dbReference>
<dbReference type="InParanoid" id="A0A167LES9"/>
<dbReference type="GeneID" id="29001515"/>
<comment type="similarity">
    <text evidence="1">Belongs to the sel-1 family.</text>
</comment>
<dbReference type="EMBL" id="KV440989">
    <property type="protein sequence ID" value="OAD70295.1"/>
    <property type="molecule type" value="Genomic_DNA"/>
</dbReference>
<dbReference type="VEuPathDB" id="FungiDB:PHYBLDRAFT_60196"/>
<sequence>MGVQVSRDLFLDNHRQTLRYSSSEVRQRVFHSLDPSTHLVQVYLQKLRLSDLLPTDPPLPDLLCSRPRPQNTFHSIQSTGLSSPSCSLSIPSVSSSLSSGHSMTTTNTTTTAATSNISSSLQGNITRLTPRVSQLRAPSEFERLFLLAHAGHIEAFYPLGLCYLHGWTPDHHADFIEALAWFEQAADKQDDSSVRAMAQYQVGILLAIGNGIRPNIPKALEILHMAAIINPQAQYALGLYCERDLLTLVPSVDRRMRARTWYERAAKQGLSDAQTGLAMLLLQYVDTWVDESLLLSAEDQRQVLVKSAIHWLTLASEQDNIRALLQLGSLYEQGDHVPQNHRKALCCYEQAASIKQASSNATALAHYLVGINYRFGQLGTTVDLSRALDHLGQSANKGYAPAQRALGMMYAEGIGVSCDKQQAHALYTKAACQGDLRALGLLCQQRGQGRDCLIGLEDALALYGVAAQAGSITFQMVLADIYQQQEKWSDAFFWYKRASKESDITVNMIYGDIALATENVLRSKKLLNTTVYEERQRQKARLMVGRYRILGLCTPKDPGAGFNQLLTLANEGYDEAYYWLGACYEEGVRNDHRRHKDFVVQPCLTRAFDYYKKSALMGHVDGQFQTALMLANGLVQNNKIILKKNGVEAFLWYTKAAESGHCTALYSLGLYYLYGMAPLTQIDHRRAQSIFEQAAKQNNPDAMVQLAKILLDPISNYPSRHPEAIAWLKKAADEHHNPEGLCAMAQVYETGRGLSPLNTPEEQTERHRAGFCLLEEAASRGFPKAWCEIARYHEHGWSVPRSTVTALECLEKAEKLGYAKAGLLWADLLESTGKSTGLAHYDRLITQHPLLSQVGWLARLAKAKLILKGRGSTEDEREVRSYLRDMTEQNAKKEALVEPFEMLGALCETQNLDLEAMTWYDAALDTLHPATHWIQIRARFHLAKLCVRHQLNSKALGLARQLEPFLTDMNQHNSETRRQARETRYLLGCLLETSDPVSAKRWFCQAADEGEGAAAYMLAKMAIDNGKEEEAKERYEQGVSAGHASCMRAYALLLAQENFQNGGWDGRETIEWLERAAHLGDVESLVELGNIYQQGIWVDKVEADRALAFFLSAAQHGNSLAMVRAAELYHCREDYREAAAWFSKADTRLAQVMLASYRLQGHALQQDDLLGFLDLCHATRSPPVLKDGDDIKAYGVGCYLLGQCYEFGRGTGSLSNVSEARKWYQKAANTARHTDAMWRLGVICSDEKVSLEWYRKAAEQGHCESQYQMGLYHGQGCAGLDQNTVAGRKYLVKAARQGHAKAKYELARVLFSQGDYYTAVQLYRDATLQKVPEALRELGHLYHQGLYSKTNTILPQSYTTAFELYYDSALLGDGMAALMVGSYFENGYAESIEKDSTKALEWYETASEFNCGPLADLAIGNIKHTMAEKIEDSTEADTWRDEAYKRFLAASQQDGSQREDASLMVGLYHLHGWGHSQPKDPDRGFKWLFSMAQRGDIGAFVQVAKCYEKGFGVEQDMRKALAYWEMAAELEDKEALLRLGDYHQQGLVGPVDLVKARQYSAFAEALDTTTRSETSYSPPPSSLSISSY</sequence>
<dbReference type="InterPro" id="IPR011990">
    <property type="entry name" value="TPR-like_helical_dom_sf"/>
</dbReference>
<name>A0A167LES9_PHYB8</name>
<evidence type="ECO:0000256" key="2">
    <source>
        <dbReference type="SAM" id="MobiDB-lite"/>
    </source>
</evidence>
<proteinExistence type="inferred from homology"/>
<dbReference type="RefSeq" id="XP_018288335.1">
    <property type="nucleotide sequence ID" value="XM_018440609.1"/>
</dbReference>
<dbReference type="Proteomes" id="UP000077315">
    <property type="component" value="Unassembled WGS sequence"/>
</dbReference>
<evidence type="ECO:0000256" key="1">
    <source>
        <dbReference type="ARBA" id="ARBA00038101"/>
    </source>
</evidence>